<keyword evidence="1" id="KW-0809">Transit peptide</keyword>
<dbReference type="InterPro" id="IPR050365">
    <property type="entry name" value="TIM50"/>
</dbReference>
<comment type="similarity">
    <text evidence="1">Belongs to the TIM50 family.</text>
</comment>
<comment type="subcellular location">
    <subcellularLocation>
        <location evidence="1">Mitochondrion inner membrane</location>
        <topology evidence="1">Single-pass membrane protein</topology>
    </subcellularLocation>
</comment>
<keyword evidence="5" id="KW-1185">Reference proteome</keyword>
<sequence>MNLLKSRHLFCCRHSYSYLGSSGQIFYSTNNTPKAQITLQESTKSNYYSRKPIQNTQNSVESQGRHRRTREPAQNIKMPIPGLHLLEDSHAPQAPQQGSGASNETKSKEPKPQKSKANKDLKPWQVRAQAKTQRKAVLPPDEKIYPSASSGGIPEPSVAYLQQSLCAPTRLPAPRRILVVMDLNGTLLHRPQKTRPSHFVARPHAANFLKYCLSTFHVAIWSSARPENVGKMVAKLLTPDQVKQCLVIWARDRFGLSKEDYNSKVQVYKRLDTVWQDERVAIAHPAAANGGKWDQSNTVLVDDSLEKGRSEPFNILALPEFSGLANEKAEVLPQVHDYLNELSWQADISSYMRATRFALDAKYKLPSQR</sequence>
<keyword evidence="1" id="KW-0496">Mitochondrion</keyword>
<evidence type="ECO:0000256" key="1">
    <source>
        <dbReference type="RuleBase" id="RU365079"/>
    </source>
</evidence>
<evidence type="ECO:0000256" key="2">
    <source>
        <dbReference type="SAM" id="MobiDB-lite"/>
    </source>
</evidence>
<dbReference type="RefSeq" id="XP_046119182.1">
    <property type="nucleotide sequence ID" value="XM_046263290.1"/>
</dbReference>
<dbReference type="GO" id="GO:0015031">
    <property type="term" value="P:protein transport"/>
    <property type="evidence" value="ECO:0007669"/>
    <property type="project" value="UniProtKB-KW"/>
</dbReference>
<feature type="region of interest" description="Disordered" evidence="2">
    <location>
        <begin position="90"/>
        <end position="152"/>
    </location>
</feature>
<protein>
    <recommendedName>
        <fullName evidence="1">Mitochondrial import inner membrane translocase subunit TIM50</fullName>
    </recommendedName>
</protein>
<organism evidence="4 5">
    <name type="scientific">Emericellopsis atlantica</name>
    <dbReference type="NCBI Taxonomy" id="2614577"/>
    <lineage>
        <taxon>Eukaryota</taxon>
        <taxon>Fungi</taxon>
        <taxon>Dikarya</taxon>
        <taxon>Ascomycota</taxon>
        <taxon>Pezizomycotina</taxon>
        <taxon>Sordariomycetes</taxon>
        <taxon>Hypocreomycetidae</taxon>
        <taxon>Hypocreales</taxon>
        <taxon>Bionectriaceae</taxon>
        <taxon>Emericellopsis</taxon>
    </lineage>
</organism>
<dbReference type="InterPro" id="IPR023214">
    <property type="entry name" value="HAD_sf"/>
</dbReference>
<evidence type="ECO:0000313" key="5">
    <source>
        <dbReference type="Proteomes" id="UP000887229"/>
    </source>
</evidence>
<reference evidence="4" key="1">
    <citation type="journal article" date="2021" name="IMA Fungus">
        <title>Genomic characterization of three marine fungi, including Emericellopsis atlantica sp. nov. with signatures of a generalist lifestyle and marine biomass degradation.</title>
        <authorList>
            <person name="Hagestad O.C."/>
            <person name="Hou L."/>
            <person name="Andersen J.H."/>
            <person name="Hansen E.H."/>
            <person name="Altermark B."/>
            <person name="Li C."/>
            <person name="Kuhnert E."/>
            <person name="Cox R.J."/>
            <person name="Crous P.W."/>
            <person name="Spatafora J.W."/>
            <person name="Lail K."/>
            <person name="Amirebrahimi M."/>
            <person name="Lipzen A."/>
            <person name="Pangilinan J."/>
            <person name="Andreopoulos W."/>
            <person name="Hayes R.D."/>
            <person name="Ng V."/>
            <person name="Grigoriev I.V."/>
            <person name="Jackson S.A."/>
            <person name="Sutton T.D.S."/>
            <person name="Dobson A.D.W."/>
            <person name="Rama T."/>
        </authorList>
    </citation>
    <scope>NUCLEOTIDE SEQUENCE</scope>
    <source>
        <strain evidence="4">TS7</strain>
    </source>
</reference>
<dbReference type="SUPFAM" id="SSF56784">
    <property type="entry name" value="HAD-like"/>
    <property type="match status" value="1"/>
</dbReference>
<keyword evidence="1" id="KW-0811">Translocation</keyword>
<evidence type="ECO:0000259" key="3">
    <source>
        <dbReference type="PROSITE" id="PS50969"/>
    </source>
</evidence>
<keyword evidence="1" id="KW-0653">Protein transport</keyword>
<evidence type="ECO:0000313" key="4">
    <source>
        <dbReference type="EMBL" id="KAG9255258.1"/>
    </source>
</evidence>
<dbReference type="EMBL" id="MU251251">
    <property type="protein sequence ID" value="KAG9255258.1"/>
    <property type="molecule type" value="Genomic_DNA"/>
</dbReference>
<feature type="compositionally biased region" description="Polar residues" evidence="2">
    <location>
        <begin position="94"/>
        <end position="104"/>
    </location>
</feature>
<dbReference type="Gene3D" id="3.40.50.1000">
    <property type="entry name" value="HAD superfamily/HAD-like"/>
    <property type="match status" value="1"/>
</dbReference>
<dbReference type="Proteomes" id="UP000887229">
    <property type="component" value="Unassembled WGS sequence"/>
</dbReference>
<dbReference type="SMART" id="SM00577">
    <property type="entry name" value="CPDc"/>
    <property type="match status" value="1"/>
</dbReference>
<dbReference type="Pfam" id="PF03031">
    <property type="entry name" value="NIF"/>
    <property type="match status" value="1"/>
</dbReference>
<dbReference type="GeneID" id="70294193"/>
<dbReference type="PANTHER" id="PTHR12210">
    <property type="entry name" value="DULLARD PROTEIN PHOSPHATASE"/>
    <property type="match status" value="1"/>
</dbReference>
<dbReference type="GO" id="GO:0005744">
    <property type="term" value="C:TIM23 mitochondrial import inner membrane translocase complex"/>
    <property type="evidence" value="ECO:0007669"/>
    <property type="project" value="UniProtKB-UniRule"/>
</dbReference>
<dbReference type="AlphaFoldDB" id="A0A9P7ZPE1"/>
<accession>A0A9P7ZPE1</accession>
<keyword evidence="1" id="KW-0813">Transport</keyword>
<gene>
    <name evidence="4" type="ORF">F5Z01DRAFT_652572</name>
</gene>
<feature type="compositionally biased region" description="Basic and acidic residues" evidence="2">
    <location>
        <begin position="105"/>
        <end position="122"/>
    </location>
</feature>
<feature type="domain" description="FCP1 homology" evidence="3">
    <location>
        <begin position="172"/>
        <end position="342"/>
    </location>
</feature>
<comment type="subunit">
    <text evidence="1">Component of the TIM23 complex.</text>
</comment>
<proteinExistence type="inferred from homology"/>
<feature type="region of interest" description="Disordered" evidence="2">
    <location>
        <begin position="43"/>
        <end position="76"/>
    </location>
</feature>
<dbReference type="PROSITE" id="PS50969">
    <property type="entry name" value="FCP1"/>
    <property type="match status" value="1"/>
</dbReference>
<feature type="compositionally biased region" description="Polar residues" evidence="2">
    <location>
        <begin position="43"/>
        <end position="62"/>
    </location>
</feature>
<dbReference type="InterPro" id="IPR036412">
    <property type="entry name" value="HAD-like_sf"/>
</dbReference>
<dbReference type="InterPro" id="IPR004274">
    <property type="entry name" value="FCP1_dom"/>
</dbReference>
<comment type="caution">
    <text evidence="4">The sequence shown here is derived from an EMBL/GenBank/DDBJ whole genome shotgun (WGS) entry which is preliminary data.</text>
</comment>
<comment type="function">
    <text evidence="1">Essential component of the TIM23 complex, a complex that mediates the translocation of transit peptide-containing proteins across the mitochondrial inner membrane.</text>
</comment>
<dbReference type="OrthoDB" id="1711508at2759"/>
<name>A0A9P7ZPE1_9HYPO</name>